<keyword evidence="2" id="KW-0812">Transmembrane</keyword>
<comment type="caution">
    <text evidence="3">The sequence shown here is derived from an EMBL/GenBank/DDBJ whole genome shotgun (WGS) entry which is preliminary data.</text>
</comment>
<gene>
    <name evidence="3" type="ORF">FA13DRAFT_760996</name>
</gene>
<keyword evidence="2" id="KW-0472">Membrane</keyword>
<evidence type="ECO:0000256" key="1">
    <source>
        <dbReference type="SAM" id="MobiDB-lite"/>
    </source>
</evidence>
<feature type="transmembrane region" description="Helical" evidence="2">
    <location>
        <begin position="92"/>
        <end position="113"/>
    </location>
</feature>
<protein>
    <submittedName>
        <fullName evidence="3">Uncharacterized protein</fullName>
    </submittedName>
</protein>
<keyword evidence="2" id="KW-1133">Transmembrane helix</keyword>
<evidence type="ECO:0000313" key="3">
    <source>
        <dbReference type="EMBL" id="TEB28841.1"/>
    </source>
</evidence>
<organism evidence="3 4">
    <name type="scientific">Coprinellus micaceus</name>
    <name type="common">Glistening ink-cap mushroom</name>
    <name type="synonym">Coprinus micaceus</name>
    <dbReference type="NCBI Taxonomy" id="71717"/>
    <lineage>
        <taxon>Eukaryota</taxon>
        <taxon>Fungi</taxon>
        <taxon>Dikarya</taxon>
        <taxon>Basidiomycota</taxon>
        <taxon>Agaricomycotina</taxon>
        <taxon>Agaricomycetes</taxon>
        <taxon>Agaricomycetidae</taxon>
        <taxon>Agaricales</taxon>
        <taxon>Agaricineae</taxon>
        <taxon>Psathyrellaceae</taxon>
        <taxon>Coprinellus</taxon>
    </lineage>
</organism>
<proteinExistence type="predicted"/>
<sequence>MDSDSRNPIPERLSEYCERLAPGNQGHSERNTYCKVLPGHNEYVPVHHPNLHSPPGKYIHGSLHLRRLRSGRSPLHDTDFHERRPAHRGVRFPAPFVLDAAAVFILLLDTVHAKQPVHIVVHLGVYVIVVLHLLLWCIRLILGFNHPLRFDRLFPFPFCLLFPLSFLGALFLLPGGLPLLFGTDTEGSPSSAWASDTTTFFGALAFLLGAVEVDASGSTFIANIAGIPLTSGFLDTALGTLTSTFFAFEALLRTGVRHSTMSVPRHIIATGCSLACRVPWFYDYHEVGKTSGFRTTRGGQRRKGREEKDRNRRGCGDTPSSTQRPSTPTPGSSPPSQSSPSTESPGRQLSAPL</sequence>
<evidence type="ECO:0000313" key="4">
    <source>
        <dbReference type="Proteomes" id="UP000298030"/>
    </source>
</evidence>
<keyword evidence="4" id="KW-1185">Reference proteome</keyword>
<feature type="region of interest" description="Disordered" evidence="1">
    <location>
        <begin position="292"/>
        <end position="353"/>
    </location>
</feature>
<reference evidence="3 4" key="1">
    <citation type="journal article" date="2019" name="Nat. Ecol. Evol.">
        <title>Megaphylogeny resolves global patterns of mushroom evolution.</title>
        <authorList>
            <person name="Varga T."/>
            <person name="Krizsan K."/>
            <person name="Foldi C."/>
            <person name="Dima B."/>
            <person name="Sanchez-Garcia M."/>
            <person name="Sanchez-Ramirez S."/>
            <person name="Szollosi G.J."/>
            <person name="Szarkandi J.G."/>
            <person name="Papp V."/>
            <person name="Albert L."/>
            <person name="Andreopoulos W."/>
            <person name="Angelini C."/>
            <person name="Antonin V."/>
            <person name="Barry K.W."/>
            <person name="Bougher N.L."/>
            <person name="Buchanan P."/>
            <person name="Buyck B."/>
            <person name="Bense V."/>
            <person name="Catcheside P."/>
            <person name="Chovatia M."/>
            <person name="Cooper J."/>
            <person name="Damon W."/>
            <person name="Desjardin D."/>
            <person name="Finy P."/>
            <person name="Geml J."/>
            <person name="Haridas S."/>
            <person name="Hughes K."/>
            <person name="Justo A."/>
            <person name="Karasinski D."/>
            <person name="Kautmanova I."/>
            <person name="Kiss B."/>
            <person name="Kocsube S."/>
            <person name="Kotiranta H."/>
            <person name="LaButti K.M."/>
            <person name="Lechner B.E."/>
            <person name="Liimatainen K."/>
            <person name="Lipzen A."/>
            <person name="Lukacs Z."/>
            <person name="Mihaltcheva S."/>
            <person name="Morgado L.N."/>
            <person name="Niskanen T."/>
            <person name="Noordeloos M.E."/>
            <person name="Ohm R.A."/>
            <person name="Ortiz-Santana B."/>
            <person name="Ovrebo C."/>
            <person name="Racz N."/>
            <person name="Riley R."/>
            <person name="Savchenko A."/>
            <person name="Shiryaev A."/>
            <person name="Soop K."/>
            <person name="Spirin V."/>
            <person name="Szebenyi C."/>
            <person name="Tomsovsky M."/>
            <person name="Tulloss R.E."/>
            <person name="Uehling J."/>
            <person name="Grigoriev I.V."/>
            <person name="Vagvolgyi C."/>
            <person name="Papp T."/>
            <person name="Martin F.M."/>
            <person name="Miettinen O."/>
            <person name="Hibbett D.S."/>
            <person name="Nagy L.G."/>
        </authorList>
    </citation>
    <scope>NUCLEOTIDE SEQUENCE [LARGE SCALE GENOMIC DNA]</scope>
    <source>
        <strain evidence="3 4">FP101781</strain>
    </source>
</reference>
<feature type="transmembrane region" description="Helical" evidence="2">
    <location>
        <begin position="119"/>
        <end position="142"/>
    </location>
</feature>
<feature type="compositionally biased region" description="Basic and acidic residues" evidence="1">
    <location>
        <begin position="304"/>
        <end position="315"/>
    </location>
</feature>
<feature type="transmembrane region" description="Helical" evidence="2">
    <location>
        <begin position="154"/>
        <end position="173"/>
    </location>
</feature>
<name>A0A4Y7T491_COPMI</name>
<accession>A0A4Y7T491</accession>
<dbReference type="EMBL" id="QPFP01000030">
    <property type="protein sequence ID" value="TEB28841.1"/>
    <property type="molecule type" value="Genomic_DNA"/>
</dbReference>
<dbReference type="Proteomes" id="UP000298030">
    <property type="component" value="Unassembled WGS sequence"/>
</dbReference>
<dbReference type="AlphaFoldDB" id="A0A4Y7T491"/>
<feature type="compositionally biased region" description="Low complexity" evidence="1">
    <location>
        <begin position="334"/>
        <end position="347"/>
    </location>
</feature>
<evidence type="ECO:0000256" key="2">
    <source>
        <dbReference type="SAM" id="Phobius"/>
    </source>
</evidence>